<gene>
    <name evidence="5" type="ORF">F0U60_04225</name>
</gene>
<sequence>MFSKSSQLFTSLAAVTVLVTGCGGKKPPPEPLPEVCTGTTALDVLPGVYPNAVELSGTDALEVAVLGDATLDARTLDPATASLSDPDGSAPSVSAEKTLREEDVNGDGQVDAVLRFPRPTLVEQGVLHAEVSRLKLDAKTHSGVEVSGCDRAQASDHLLARLPAPTGLYAVGTTTFHWVDTSREEEFSEAKRDKRELMVRVWYPATSQLRAQPAPYFLVRREGIAQMTGGNFDTPARTLDFVHAHAVAEAPLAADARFPVILFSPGAGFSPTFYTSLLEELASHGYVVVATSHTYTTGAVIFPDGRYAPNTEDPGGLFGTPFFDTTVADLRFVLSQVRALDAGDASGRFTGKLDLERIGVFGHSIGGAASTLVCQQEPGVRACSNIDGTFQGSWEKGIGQPFLLVHTQAADDGTHRSFIKDRRARVYEVSVSQSGHLTFSDMPLLLELMRSYNSKVTADTLETGTLAPAERAAAITRAWVLAFADETVKGGGESPLLQGGSGDYPEVTLKVHSR</sequence>
<accession>A0ABY9WHY4</accession>
<dbReference type="PANTHER" id="PTHR10272:SF0">
    <property type="entry name" value="PLATELET-ACTIVATING FACTOR ACETYLHYDROLASE"/>
    <property type="match status" value="1"/>
</dbReference>
<dbReference type="EMBL" id="CP043494">
    <property type="protein sequence ID" value="WNG43390.1"/>
    <property type="molecule type" value="Genomic_DNA"/>
</dbReference>
<dbReference type="PROSITE" id="PS51257">
    <property type="entry name" value="PROKAR_LIPOPROTEIN"/>
    <property type="match status" value="1"/>
</dbReference>
<dbReference type="SUPFAM" id="SSF53474">
    <property type="entry name" value="alpha/beta-Hydrolases"/>
    <property type="match status" value="1"/>
</dbReference>
<keyword evidence="2" id="KW-0442">Lipid degradation</keyword>
<dbReference type="Gene3D" id="3.40.50.1820">
    <property type="entry name" value="alpha/beta hydrolase"/>
    <property type="match status" value="1"/>
</dbReference>
<keyword evidence="6" id="KW-1185">Reference proteome</keyword>
<dbReference type="PANTHER" id="PTHR10272">
    <property type="entry name" value="PLATELET-ACTIVATING FACTOR ACETYLHYDROLASE"/>
    <property type="match status" value="1"/>
</dbReference>
<evidence type="ECO:0000313" key="6">
    <source>
        <dbReference type="Proteomes" id="UP001611383"/>
    </source>
</evidence>
<evidence type="ECO:0000256" key="1">
    <source>
        <dbReference type="ARBA" id="ARBA00022801"/>
    </source>
</evidence>
<evidence type="ECO:0000256" key="3">
    <source>
        <dbReference type="ARBA" id="ARBA00023098"/>
    </source>
</evidence>
<dbReference type="InterPro" id="IPR029058">
    <property type="entry name" value="AB_hydrolase_fold"/>
</dbReference>
<reference evidence="5 6" key="1">
    <citation type="submission" date="2019-08" db="EMBL/GenBank/DDBJ databases">
        <title>Archangium and Cystobacter genomes.</title>
        <authorList>
            <person name="Chen I.-C.K."/>
            <person name="Wielgoss S."/>
        </authorList>
    </citation>
    <scope>NUCLEOTIDE SEQUENCE [LARGE SCALE GENOMIC DNA]</scope>
    <source>
        <strain evidence="5 6">Cbm 6</strain>
    </source>
</reference>
<evidence type="ECO:0000256" key="2">
    <source>
        <dbReference type="ARBA" id="ARBA00022963"/>
    </source>
</evidence>
<dbReference type="RefSeq" id="WP_395814202.1">
    <property type="nucleotide sequence ID" value="NZ_CP043494.1"/>
</dbReference>
<evidence type="ECO:0008006" key="7">
    <source>
        <dbReference type="Google" id="ProtNLM"/>
    </source>
</evidence>
<organism evidence="5 6">
    <name type="scientific">Archangium minus</name>
    <dbReference type="NCBI Taxonomy" id="83450"/>
    <lineage>
        <taxon>Bacteria</taxon>
        <taxon>Pseudomonadati</taxon>
        <taxon>Myxococcota</taxon>
        <taxon>Myxococcia</taxon>
        <taxon>Myxococcales</taxon>
        <taxon>Cystobacterineae</taxon>
        <taxon>Archangiaceae</taxon>
        <taxon>Archangium</taxon>
    </lineage>
</organism>
<keyword evidence="3" id="KW-0443">Lipid metabolism</keyword>
<dbReference type="Pfam" id="PF03403">
    <property type="entry name" value="PAF-AH_p_II"/>
    <property type="match status" value="1"/>
</dbReference>
<evidence type="ECO:0000256" key="4">
    <source>
        <dbReference type="SAM" id="MobiDB-lite"/>
    </source>
</evidence>
<name>A0ABY9WHY4_9BACT</name>
<dbReference type="Proteomes" id="UP001611383">
    <property type="component" value="Chromosome"/>
</dbReference>
<proteinExistence type="predicted"/>
<keyword evidence="1" id="KW-0378">Hydrolase</keyword>
<evidence type="ECO:0000313" key="5">
    <source>
        <dbReference type="EMBL" id="WNG43390.1"/>
    </source>
</evidence>
<feature type="region of interest" description="Disordered" evidence="4">
    <location>
        <begin position="78"/>
        <end position="98"/>
    </location>
</feature>
<protein>
    <recommendedName>
        <fullName evidence="7">Alpha/beta hydrolase family protein</fullName>
    </recommendedName>
</protein>